<dbReference type="Proteomes" id="UP000468443">
    <property type="component" value="Unassembled WGS sequence"/>
</dbReference>
<dbReference type="GO" id="GO:0071949">
    <property type="term" value="F:FAD binding"/>
    <property type="evidence" value="ECO:0007669"/>
    <property type="project" value="InterPro"/>
</dbReference>
<organism evidence="2 3">
    <name type="scientific">Muriicola jejuensis</name>
    <dbReference type="NCBI Taxonomy" id="504488"/>
    <lineage>
        <taxon>Bacteria</taxon>
        <taxon>Pseudomonadati</taxon>
        <taxon>Bacteroidota</taxon>
        <taxon>Flavobacteriia</taxon>
        <taxon>Flavobacteriales</taxon>
        <taxon>Flavobacteriaceae</taxon>
        <taxon>Muriicola</taxon>
    </lineage>
</organism>
<feature type="domain" description="FAD-binding" evidence="1">
    <location>
        <begin position="4"/>
        <end position="304"/>
    </location>
</feature>
<dbReference type="Gene3D" id="3.50.50.60">
    <property type="entry name" value="FAD/NAD(P)-binding domain"/>
    <property type="match status" value="1"/>
</dbReference>
<dbReference type="PANTHER" id="PTHR42685">
    <property type="entry name" value="GERANYLGERANYL DIPHOSPHATE REDUCTASE"/>
    <property type="match status" value="1"/>
</dbReference>
<dbReference type="InterPro" id="IPR036188">
    <property type="entry name" value="FAD/NAD-bd_sf"/>
</dbReference>
<evidence type="ECO:0000313" key="2">
    <source>
        <dbReference type="EMBL" id="NER11336.1"/>
    </source>
</evidence>
<proteinExistence type="predicted"/>
<reference evidence="2 3" key="1">
    <citation type="submission" date="2020-01" db="EMBL/GenBank/DDBJ databases">
        <title>Muriicola jejuensis KCTC 22299.</title>
        <authorList>
            <person name="Wang G."/>
        </authorList>
    </citation>
    <scope>NUCLEOTIDE SEQUENCE [LARGE SCALE GENOMIC DNA]</scope>
    <source>
        <strain evidence="2 3">KCTC 22299</strain>
    </source>
</reference>
<comment type="caution">
    <text evidence="2">The sequence shown here is derived from an EMBL/GenBank/DDBJ whole genome shotgun (WGS) entry which is preliminary data.</text>
</comment>
<dbReference type="SUPFAM" id="SSF51905">
    <property type="entry name" value="FAD/NAD(P)-binding domain"/>
    <property type="match status" value="1"/>
</dbReference>
<keyword evidence="3" id="KW-1185">Reference proteome</keyword>
<dbReference type="Pfam" id="PF01494">
    <property type="entry name" value="FAD_binding_3"/>
    <property type="match status" value="1"/>
</dbReference>
<dbReference type="PANTHER" id="PTHR42685:SF22">
    <property type="entry name" value="CONDITIONED MEDIUM FACTOR RECEPTOR 1"/>
    <property type="match status" value="1"/>
</dbReference>
<protein>
    <submittedName>
        <fullName evidence="2">FAD-binding protein</fullName>
    </submittedName>
</protein>
<name>A0A6P0UM56_9FLAO</name>
<dbReference type="InterPro" id="IPR050407">
    <property type="entry name" value="Geranylgeranyl_reductase"/>
</dbReference>
<accession>A0A6P0UM56</accession>
<dbReference type="AlphaFoldDB" id="A0A6P0UM56"/>
<evidence type="ECO:0000259" key="1">
    <source>
        <dbReference type="Pfam" id="PF01494"/>
    </source>
</evidence>
<sequence>MAMYDVICIGGGLAGLTASIHLRKEGHSVLVLEKESYPHHKVCGEYLSKEVLPYLSSLDIDLPSEVEIDTLEFSTPKDHTLKIELPLGAIGISRFTLDHTLYLRAFSAGVEFSFCTVTSVDFDKDLFTVGTHTGELYSAPYVLGAYGKRSGIDRYLARPFMDAKSPWLAVKAHYHYPGFPPNLVGLHSFEGGYAGLSMTESKAVNFCYLVSYDRFQKIRDIDQFNNSIVAKNPRLAQFLQESQILFDRPLTIAQVSFASKKPVEGHIIMCGDTAGLIHPLCGNGMAMAIHSAKIASELLNRQLRAEKPDRKRLEKDYSRLWNKTFGQRIRAGQYLQRLLLSSAATGILFNIASRSPGTLKRIISRTHGKPVAI</sequence>
<evidence type="ECO:0000313" key="3">
    <source>
        <dbReference type="Proteomes" id="UP000468443"/>
    </source>
</evidence>
<dbReference type="PRINTS" id="PR00420">
    <property type="entry name" value="RNGMNOXGNASE"/>
</dbReference>
<gene>
    <name evidence="2" type="ORF">GWK09_12450</name>
</gene>
<dbReference type="EMBL" id="JAABOP010000004">
    <property type="protein sequence ID" value="NER11336.1"/>
    <property type="molecule type" value="Genomic_DNA"/>
</dbReference>
<dbReference type="InterPro" id="IPR002938">
    <property type="entry name" value="FAD-bd"/>
</dbReference>